<proteinExistence type="predicted"/>
<organism evidence="2 3">
    <name type="scientific">Pipistrellus kuhlii</name>
    <name type="common">Kuhl's pipistrelle</name>
    <dbReference type="NCBI Taxonomy" id="59472"/>
    <lineage>
        <taxon>Eukaryota</taxon>
        <taxon>Metazoa</taxon>
        <taxon>Chordata</taxon>
        <taxon>Craniata</taxon>
        <taxon>Vertebrata</taxon>
        <taxon>Euteleostomi</taxon>
        <taxon>Mammalia</taxon>
        <taxon>Eutheria</taxon>
        <taxon>Laurasiatheria</taxon>
        <taxon>Chiroptera</taxon>
        <taxon>Yangochiroptera</taxon>
        <taxon>Vespertilionidae</taxon>
        <taxon>Pipistrellus</taxon>
    </lineage>
</organism>
<evidence type="ECO:0000256" key="1">
    <source>
        <dbReference type="SAM" id="MobiDB-lite"/>
    </source>
</evidence>
<evidence type="ECO:0000313" key="3">
    <source>
        <dbReference type="Proteomes" id="UP000558488"/>
    </source>
</evidence>
<evidence type="ECO:0000313" key="2">
    <source>
        <dbReference type="EMBL" id="KAF6277529.1"/>
    </source>
</evidence>
<feature type="compositionally biased region" description="Pro residues" evidence="1">
    <location>
        <begin position="102"/>
        <end position="112"/>
    </location>
</feature>
<protein>
    <submittedName>
        <fullName evidence="2">Uncharacterized protein</fullName>
    </submittedName>
</protein>
<dbReference type="Proteomes" id="UP000558488">
    <property type="component" value="Unassembled WGS sequence"/>
</dbReference>
<gene>
    <name evidence="2" type="ORF">mPipKuh1_010392</name>
</gene>
<accession>A0A7J7RN19</accession>
<dbReference type="EMBL" id="JACAGB010000064">
    <property type="protein sequence ID" value="KAF6277529.1"/>
    <property type="molecule type" value="Genomic_DNA"/>
</dbReference>
<feature type="compositionally biased region" description="Polar residues" evidence="1">
    <location>
        <begin position="126"/>
        <end position="138"/>
    </location>
</feature>
<name>A0A7J7RN19_PIPKU</name>
<sequence>MRGAWRVFHLGGIIPRLGSPYFLLPKSQESIPPWLWPGGTLSQKSLRVYWEIFNVKGRSEPLPLDQRHRGRAGGHVASGGGVPGRRGCAGLSGLLRPHGLCPSPPPPAPPAPRDLAQQTDKHGSRSSHPQHVTRCQTH</sequence>
<feature type="region of interest" description="Disordered" evidence="1">
    <location>
        <begin position="60"/>
        <end position="138"/>
    </location>
</feature>
<keyword evidence="3" id="KW-1185">Reference proteome</keyword>
<dbReference type="AlphaFoldDB" id="A0A7J7RN19"/>
<reference evidence="2 3" key="1">
    <citation type="journal article" date="2020" name="Nature">
        <title>Six reference-quality genomes reveal evolution of bat adaptations.</title>
        <authorList>
            <person name="Jebb D."/>
            <person name="Huang Z."/>
            <person name="Pippel M."/>
            <person name="Hughes G.M."/>
            <person name="Lavrichenko K."/>
            <person name="Devanna P."/>
            <person name="Winkler S."/>
            <person name="Jermiin L.S."/>
            <person name="Skirmuntt E.C."/>
            <person name="Katzourakis A."/>
            <person name="Burkitt-Gray L."/>
            <person name="Ray D.A."/>
            <person name="Sullivan K.A.M."/>
            <person name="Roscito J.G."/>
            <person name="Kirilenko B.M."/>
            <person name="Davalos L.M."/>
            <person name="Corthals A.P."/>
            <person name="Power M.L."/>
            <person name="Jones G."/>
            <person name="Ransome R.D."/>
            <person name="Dechmann D.K.N."/>
            <person name="Locatelli A.G."/>
            <person name="Puechmaille S.J."/>
            <person name="Fedrigo O."/>
            <person name="Jarvis E.D."/>
            <person name="Hiller M."/>
            <person name="Vernes S.C."/>
            <person name="Myers E.W."/>
            <person name="Teeling E.C."/>
        </authorList>
    </citation>
    <scope>NUCLEOTIDE SEQUENCE [LARGE SCALE GENOMIC DNA]</scope>
    <source>
        <strain evidence="2">MPipKuh1</strain>
        <tissue evidence="2">Flight muscle</tissue>
    </source>
</reference>
<comment type="caution">
    <text evidence="2">The sequence shown here is derived from an EMBL/GenBank/DDBJ whole genome shotgun (WGS) entry which is preliminary data.</text>
</comment>